<dbReference type="InterPro" id="IPR035070">
    <property type="entry name" value="Streptogrisin_prodomain"/>
</dbReference>
<organism evidence="10 11">
    <name type="scientific">Luteipulveratus mongoliensis</name>
    <dbReference type="NCBI Taxonomy" id="571913"/>
    <lineage>
        <taxon>Bacteria</taxon>
        <taxon>Bacillati</taxon>
        <taxon>Actinomycetota</taxon>
        <taxon>Actinomycetes</taxon>
        <taxon>Micrococcales</taxon>
        <taxon>Dermacoccaceae</taxon>
        <taxon>Luteipulveratus</taxon>
    </lineage>
</organism>
<evidence type="ECO:0000313" key="11">
    <source>
        <dbReference type="Proteomes" id="UP000066480"/>
    </source>
</evidence>
<keyword evidence="4" id="KW-0720">Serine protease</keyword>
<dbReference type="Gene3D" id="3.30.300.50">
    <property type="match status" value="1"/>
</dbReference>
<dbReference type="RefSeq" id="WP_052592027.1">
    <property type="nucleotide sequence ID" value="NZ_CP011112.1"/>
</dbReference>
<protein>
    <submittedName>
        <fullName evidence="10">Serine protease</fullName>
    </submittedName>
</protein>
<evidence type="ECO:0000256" key="4">
    <source>
        <dbReference type="ARBA" id="ARBA00022825"/>
    </source>
</evidence>
<dbReference type="SUPFAM" id="SSF50494">
    <property type="entry name" value="Trypsin-like serine proteases"/>
    <property type="match status" value="1"/>
</dbReference>
<dbReference type="PATRIC" id="fig|571913.6.peg.2662"/>
<proteinExistence type="inferred from homology"/>
<evidence type="ECO:0000256" key="3">
    <source>
        <dbReference type="ARBA" id="ARBA00022801"/>
    </source>
</evidence>
<keyword evidence="11" id="KW-1185">Reference proteome</keyword>
<gene>
    <name evidence="10" type="ORF">VV02_13080</name>
</gene>
<keyword evidence="3" id="KW-0378">Hydrolase</keyword>
<evidence type="ECO:0000256" key="9">
    <source>
        <dbReference type="SAM" id="SignalP"/>
    </source>
</evidence>
<evidence type="ECO:0000256" key="8">
    <source>
        <dbReference type="SAM" id="MobiDB-lite"/>
    </source>
</evidence>
<feature type="disulfide bond" evidence="7">
    <location>
        <begin position="330"/>
        <end position="360"/>
    </location>
</feature>
<accession>A0A0K1JIP6</accession>
<dbReference type="EMBL" id="CP011112">
    <property type="protein sequence ID" value="AKU16576.1"/>
    <property type="molecule type" value="Genomic_DNA"/>
</dbReference>
<feature type="active site" description="Charge relay system" evidence="6">
    <location>
        <position position="227"/>
    </location>
</feature>
<dbReference type="PIRSF" id="PIRSF001134">
    <property type="entry name" value="Streptogrisin"/>
    <property type="match status" value="1"/>
</dbReference>
<feature type="active site" description="Charge relay system" evidence="6">
    <location>
        <position position="336"/>
    </location>
</feature>
<dbReference type="OrthoDB" id="8781117at2"/>
<feature type="disulfide bond" evidence="7">
    <location>
        <begin position="293"/>
        <end position="303"/>
    </location>
</feature>
<keyword evidence="5 7" id="KW-1015">Disulfide bond</keyword>
<dbReference type="AlphaFoldDB" id="A0A0K1JIP6"/>
<dbReference type="GO" id="GO:0006508">
    <property type="term" value="P:proteolysis"/>
    <property type="evidence" value="ECO:0007669"/>
    <property type="project" value="UniProtKB-KW"/>
</dbReference>
<evidence type="ECO:0000256" key="6">
    <source>
        <dbReference type="PIRSR" id="PIRSR001134-1"/>
    </source>
</evidence>
<name>A0A0K1JIP6_9MICO</name>
<keyword evidence="9" id="KW-0732">Signal</keyword>
<dbReference type="InterPro" id="IPR043504">
    <property type="entry name" value="Peptidase_S1_PA_chymotrypsin"/>
</dbReference>
<comment type="similarity">
    <text evidence="1">Belongs to the peptidase S1 family.</text>
</comment>
<evidence type="ECO:0000256" key="7">
    <source>
        <dbReference type="PIRSR" id="PIRSR001134-2"/>
    </source>
</evidence>
<feature type="signal peptide" evidence="9">
    <location>
        <begin position="1"/>
        <end position="30"/>
    </location>
</feature>
<dbReference type="Gene3D" id="2.40.10.10">
    <property type="entry name" value="Trypsin-like serine proteases"/>
    <property type="match status" value="2"/>
</dbReference>
<dbReference type="InterPro" id="IPR009003">
    <property type="entry name" value="Peptidase_S1_PA"/>
</dbReference>
<evidence type="ECO:0000256" key="5">
    <source>
        <dbReference type="ARBA" id="ARBA00023157"/>
    </source>
</evidence>
<dbReference type="CDD" id="cd21112">
    <property type="entry name" value="alphaLP-like"/>
    <property type="match status" value="1"/>
</dbReference>
<evidence type="ECO:0000313" key="10">
    <source>
        <dbReference type="EMBL" id="AKU16576.1"/>
    </source>
</evidence>
<evidence type="ECO:0000256" key="2">
    <source>
        <dbReference type="ARBA" id="ARBA00022670"/>
    </source>
</evidence>
<dbReference type="InterPro" id="IPR001316">
    <property type="entry name" value="Pept_S1A_streptogrisin"/>
</dbReference>
<evidence type="ECO:0000256" key="1">
    <source>
        <dbReference type="ARBA" id="ARBA00007664"/>
    </source>
</evidence>
<sequence length="389" mass="39579">MRLNPSTIATAAASAGLLVTALATSPSAGAATHDPTPSTERSVNVPEMTARWLAQDRGISLTEARDQVAAQPGQTATADTLERSLGSSRSAGSYVDARGMLVVNVKDASAADAVRAKGATPRLVKRSGADLATIEQTVRRVLGTGFVSIGSEPVSNAVKVVVAGSDLAAAKAALADVSGALVRGTTAKVSTQANVYGGQQIEFSGYVCSLGFNARQGSTPVFVTAGHCGEGYQTFRKNGTTLGVTKAYSFPGNDYAYATLSSGWTGIGAVDLYNGTARSVKGSSNAAVGTAICKSGRTTGWTCGYVKAKNQQVNYGNGDVVSGLTLTNTCTEGGDSGGSWMAGSYAQGVTSGGASINGRCLEVYGRENVAYFQPIGEILSAYGLTLTTS</sequence>
<feature type="region of interest" description="Disordered" evidence="8">
    <location>
        <begin position="67"/>
        <end position="91"/>
    </location>
</feature>
<dbReference type="STRING" id="571913.VV02_13080"/>
<feature type="disulfide bond" evidence="7">
    <location>
        <begin position="208"/>
        <end position="228"/>
    </location>
</feature>
<dbReference type="PRINTS" id="PR00861">
    <property type="entry name" value="ALYTICPTASE"/>
</dbReference>
<feature type="active site" description="Charge relay system" evidence="6">
    <location>
        <position position="254"/>
    </location>
</feature>
<dbReference type="GO" id="GO:0004252">
    <property type="term" value="F:serine-type endopeptidase activity"/>
    <property type="evidence" value="ECO:0007669"/>
    <property type="project" value="InterPro"/>
</dbReference>
<keyword evidence="2 10" id="KW-0645">Protease</keyword>
<reference evidence="10 11" key="1">
    <citation type="submission" date="2015-03" db="EMBL/GenBank/DDBJ databases">
        <title>Luteipulveratus halotolerans sp. nov., a novel actinobacterium (Dermacoccaceae) from Sarawak, Malaysia.</title>
        <authorList>
            <person name="Juboi H."/>
            <person name="Basik A."/>
            <person name="Shamsul S.S."/>
            <person name="Arnold P."/>
            <person name="Schmitt E.K."/>
            <person name="Sanglier J.-J."/>
            <person name="Yeo T."/>
        </authorList>
    </citation>
    <scope>NUCLEOTIDE SEQUENCE [LARGE SCALE GENOMIC DNA]</scope>
    <source>
        <strain evidence="10 11">MN07-A0370</strain>
    </source>
</reference>
<feature type="chain" id="PRO_5005461917" evidence="9">
    <location>
        <begin position="31"/>
        <end position="389"/>
    </location>
</feature>
<dbReference type="Proteomes" id="UP000066480">
    <property type="component" value="Chromosome"/>
</dbReference>
<dbReference type="KEGG" id="lmoi:VV02_13080"/>